<protein>
    <submittedName>
        <fullName evidence="2">Uncharacterized protein</fullName>
    </submittedName>
</protein>
<accession>A0A6M3K412</accession>
<sequence>MPSDLDTFLSWGIEHDVGALGRGIKDYPGRVHHWFNGDGETAIQWAKNLPNGNGTIKHTCGHVDGFDVDWDWRNKDDYHYGTITGEGPGRSHGSSAMFATLAGLYMGYDRIVLAGCPLDSNGHYYWPEKTQDTLGPLWMGFDMMAWIDFRDSENGHRVRSLSGYTAKIMGYADKKWVQGE</sequence>
<name>A0A6M3K412_9ZZZZ</name>
<organism evidence="2">
    <name type="scientific">viral metagenome</name>
    <dbReference type="NCBI Taxonomy" id="1070528"/>
    <lineage>
        <taxon>unclassified sequences</taxon>
        <taxon>metagenomes</taxon>
        <taxon>organismal metagenomes</taxon>
    </lineage>
</organism>
<evidence type="ECO:0000313" key="1">
    <source>
        <dbReference type="EMBL" id="QJA62214.1"/>
    </source>
</evidence>
<evidence type="ECO:0000313" key="2">
    <source>
        <dbReference type="EMBL" id="QJA76438.1"/>
    </source>
</evidence>
<dbReference type="EMBL" id="MT142225">
    <property type="protein sequence ID" value="QJA76438.1"/>
    <property type="molecule type" value="Genomic_DNA"/>
</dbReference>
<reference evidence="2" key="1">
    <citation type="submission" date="2020-03" db="EMBL/GenBank/DDBJ databases">
        <title>The deep terrestrial virosphere.</title>
        <authorList>
            <person name="Holmfeldt K."/>
            <person name="Nilsson E."/>
            <person name="Simone D."/>
            <person name="Lopez-Fernandez M."/>
            <person name="Wu X."/>
            <person name="de Brujin I."/>
            <person name="Lundin D."/>
            <person name="Andersson A."/>
            <person name="Bertilsson S."/>
            <person name="Dopson M."/>
        </authorList>
    </citation>
    <scope>NUCLEOTIDE SEQUENCE</scope>
    <source>
        <strain evidence="2">MM415A01507</strain>
        <strain evidence="1">MM415B00814</strain>
    </source>
</reference>
<proteinExistence type="predicted"/>
<gene>
    <name evidence="2" type="ORF">MM415A01507_0001</name>
    <name evidence="1" type="ORF">MM415B00814_0033</name>
</gene>
<dbReference type="AlphaFoldDB" id="A0A6M3K412"/>
<dbReference type="EMBL" id="MT141464">
    <property type="protein sequence ID" value="QJA62214.1"/>
    <property type="molecule type" value="Genomic_DNA"/>
</dbReference>